<sequence length="534" mass="58538">MDDKKTELGIAPVESHRPGSLLNTDNKPAINELVEKYGQTQRGLKPRHVQLMAIGGSIGTALWVGIGGYLSQAGPLSLLLGYTFWGLCFVWPTYLCVAEMMAYLPVRGSIFELASRFVDPAVGFSMGWTYFFGTSMLVCVEYSAVAAVAEWYGEAEFVLAITKVFLLILLVLITVITMAGGNPKGDAYGFRNWKDGAMHEYYAKGPTGKFLGWWSVVIYAAFTIAGPDMIALAAGEIQNPRRTIPRVARMIFYRLVGFYIVGALAVGVICSSKDPRLMSAIADGSSGAAASPWVIGIQNLGIGFLPHFINALILVSGLSCGNAYLFAASRTLYGLARDHQAPKILMKCTKIGVPIYSTAVVPLISCVTFLVASNSAIEVFFWFVDLTTTAFIASYCFMLLAYIGFYRARKAQGLTDGSLSYVAPFTPYTPIMALTIGCIAILFVGFDVFSPFSVRGFVTSYFAVAFTAVMYLIGKIRYLREGKGMVDPKSADLTTGKAEIDEECRQWEEGGLEKVEKARLAEMNWVRRAWERMW</sequence>
<evidence type="ECO:0000256" key="2">
    <source>
        <dbReference type="ARBA" id="ARBA00022692"/>
    </source>
</evidence>
<dbReference type="InterPro" id="IPR004841">
    <property type="entry name" value="AA-permease/SLC12A_dom"/>
</dbReference>
<organism evidence="7 8">
    <name type="scientific">Fusarium avenaceum</name>
    <dbReference type="NCBI Taxonomy" id="40199"/>
    <lineage>
        <taxon>Eukaryota</taxon>
        <taxon>Fungi</taxon>
        <taxon>Dikarya</taxon>
        <taxon>Ascomycota</taxon>
        <taxon>Pezizomycotina</taxon>
        <taxon>Sordariomycetes</taxon>
        <taxon>Hypocreomycetidae</taxon>
        <taxon>Hypocreales</taxon>
        <taxon>Nectriaceae</taxon>
        <taxon>Fusarium</taxon>
        <taxon>Fusarium tricinctum species complex</taxon>
    </lineage>
</organism>
<dbReference type="InterPro" id="IPR050524">
    <property type="entry name" value="APC_YAT"/>
</dbReference>
<dbReference type="Pfam" id="PF00324">
    <property type="entry name" value="AA_permease"/>
    <property type="match status" value="2"/>
</dbReference>
<feature type="transmembrane region" description="Helical" evidence="5">
    <location>
        <begin position="51"/>
        <end position="70"/>
    </location>
</feature>
<accession>A0A9P7GXU7</accession>
<feature type="transmembrane region" description="Helical" evidence="5">
    <location>
        <begin position="127"/>
        <end position="145"/>
    </location>
</feature>
<evidence type="ECO:0000256" key="3">
    <source>
        <dbReference type="ARBA" id="ARBA00022989"/>
    </source>
</evidence>
<keyword evidence="8" id="KW-1185">Reference proteome</keyword>
<feature type="transmembrane region" description="Helical" evidence="5">
    <location>
        <begin position="251"/>
        <end position="269"/>
    </location>
</feature>
<feature type="transmembrane region" description="Helical" evidence="5">
    <location>
        <begin position="379"/>
        <end position="405"/>
    </location>
</feature>
<evidence type="ECO:0000313" key="8">
    <source>
        <dbReference type="Proteomes" id="UP000782241"/>
    </source>
</evidence>
<evidence type="ECO:0000313" key="7">
    <source>
        <dbReference type="EMBL" id="KAG5654822.1"/>
    </source>
</evidence>
<dbReference type="GO" id="GO:0016020">
    <property type="term" value="C:membrane"/>
    <property type="evidence" value="ECO:0007669"/>
    <property type="project" value="UniProtKB-SubCell"/>
</dbReference>
<dbReference type="AlphaFoldDB" id="A0A9P7GXU7"/>
<keyword evidence="4 5" id="KW-0472">Membrane</keyword>
<dbReference type="GO" id="GO:0015171">
    <property type="term" value="F:amino acid transmembrane transporter activity"/>
    <property type="evidence" value="ECO:0007669"/>
    <property type="project" value="TreeGrafter"/>
</dbReference>
<evidence type="ECO:0000256" key="4">
    <source>
        <dbReference type="ARBA" id="ARBA00023136"/>
    </source>
</evidence>
<gene>
    <name evidence="7" type="ORF">KAF25_002890</name>
</gene>
<name>A0A9P7GXU7_9HYPO</name>
<feature type="transmembrane region" description="Helical" evidence="5">
    <location>
        <begin position="353"/>
        <end position="373"/>
    </location>
</feature>
<evidence type="ECO:0000256" key="1">
    <source>
        <dbReference type="ARBA" id="ARBA00004141"/>
    </source>
</evidence>
<keyword evidence="3 5" id="KW-1133">Transmembrane helix</keyword>
<dbReference type="Gene3D" id="1.20.1740.10">
    <property type="entry name" value="Amino acid/polyamine transporter I"/>
    <property type="match status" value="1"/>
</dbReference>
<feature type="transmembrane region" description="Helical" evidence="5">
    <location>
        <begin position="452"/>
        <end position="473"/>
    </location>
</feature>
<protein>
    <recommendedName>
        <fullName evidence="6">Amino acid permease/ SLC12A domain-containing protein</fullName>
    </recommendedName>
</protein>
<comment type="caution">
    <text evidence="7">The sequence shown here is derived from an EMBL/GenBank/DDBJ whole genome shotgun (WGS) entry which is preliminary data.</text>
</comment>
<dbReference type="PIRSF" id="PIRSF006060">
    <property type="entry name" value="AA_transporter"/>
    <property type="match status" value="1"/>
</dbReference>
<dbReference type="EMBL" id="JAGPUO010000052">
    <property type="protein sequence ID" value="KAG5654822.1"/>
    <property type="molecule type" value="Genomic_DNA"/>
</dbReference>
<feature type="transmembrane region" description="Helical" evidence="5">
    <location>
        <begin position="157"/>
        <end position="181"/>
    </location>
</feature>
<feature type="domain" description="Amino acid permease/ SLC12A" evidence="6">
    <location>
        <begin position="48"/>
        <end position="147"/>
    </location>
</feature>
<feature type="domain" description="Amino acid permease/ SLC12A" evidence="6">
    <location>
        <begin position="149"/>
        <end position="477"/>
    </location>
</feature>
<feature type="transmembrane region" description="Helical" evidence="5">
    <location>
        <begin position="82"/>
        <end position="106"/>
    </location>
</feature>
<evidence type="ECO:0000259" key="6">
    <source>
        <dbReference type="Pfam" id="PF00324"/>
    </source>
</evidence>
<proteinExistence type="predicted"/>
<reference evidence="7" key="1">
    <citation type="submission" date="2021-04" db="EMBL/GenBank/DDBJ databases">
        <title>Draft genome of Fusarium avenaceum strain F156N33, isolated from an atmospheric sample in Virginia.</title>
        <authorList>
            <person name="Yang S."/>
            <person name="Vinatzer B.A."/>
            <person name="Coleman J."/>
        </authorList>
    </citation>
    <scope>NUCLEOTIDE SEQUENCE</scope>
    <source>
        <strain evidence="7">F156N33</strain>
    </source>
</reference>
<feature type="transmembrane region" description="Helical" evidence="5">
    <location>
        <begin position="308"/>
        <end position="333"/>
    </location>
</feature>
<dbReference type="Proteomes" id="UP000782241">
    <property type="component" value="Unassembled WGS sequence"/>
</dbReference>
<evidence type="ECO:0000256" key="5">
    <source>
        <dbReference type="SAM" id="Phobius"/>
    </source>
</evidence>
<feature type="transmembrane region" description="Helical" evidence="5">
    <location>
        <begin position="425"/>
        <end position="446"/>
    </location>
</feature>
<comment type="subcellular location">
    <subcellularLocation>
        <location evidence="1">Membrane</location>
        <topology evidence="1">Multi-pass membrane protein</topology>
    </subcellularLocation>
</comment>
<dbReference type="PANTHER" id="PTHR43341:SF39">
    <property type="entry name" value="AMINO ACID TRANSPORTER (EUROFUNG)-RELATED"/>
    <property type="match status" value="1"/>
</dbReference>
<dbReference type="PANTHER" id="PTHR43341">
    <property type="entry name" value="AMINO ACID PERMEASE"/>
    <property type="match status" value="1"/>
</dbReference>
<keyword evidence="2 5" id="KW-0812">Transmembrane</keyword>